<evidence type="ECO:0000259" key="5">
    <source>
        <dbReference type="Pfam" id="PF23044"/>
    </source>
</evidence>
<feature type="compositionally biased region" description="Low complexity" evidence="3">
    <location>
        <begin position="172"/>
        <end position="182"/>
    </location>
</feature>
<dbReference type="Ensembl" id="ENSSRHT00000052341.1">
    <property type="protein sequence ID" value="ENSSRHP00000050906.1"/>
    <property type="gene ID" value="ENSSRHG00000025637.1"/>
</dbReference>
<evidence type="ECO:0000313" key="6">
    <source>
        <dbReference type="Ensembl" id="ENSSRHP00000050906.1"/>
    </source>
</evidence>
<organism evidence="6 7">
    <name type="scientific">Sinocyclocheilus rhinocerous</name>
    <dbReference type="NCBI Taxonomy" id="307959"/>
    <lineage>
        <taxon>Eukaryota</taxon>
        <taxon>Metazoa</taxon>
        <taxon>Chordata</taxon>
        <taxon>Craniata</taxon>
        <taxon>Vertebrata</taxon>
        <taxon>Euteleostomi</taxon>
        <taxon>Actinopterygii</taxon>
        <taxon>Neopterygii</taxon>
        <taxon>Teleostei</taxon>
        <taxon>Ostariophysi</taxon>
        <taxon>Cypriniformes</taxon>
        <taxon>Cyprinidae</taxon>
        <taxon>Cyprininae</taxon>
        <taxon>Sinocyclocheilus</taxon>
    </lineage>
</organism>
<dbReference type="PANTHER" id="PTHR46116:SF15">
    <property type="entry name" value="(E3-INDEPENDENT) E2 UBIQUITIN-CONJUGATING ENZYME"/>
    <property type="match status" value="1"/>
</dbReference>
<reference evidence="6" key="1">
    <citation type="submission" date="2025-08" db="UniProtKB">
        <authorList>
            <consortium name="Ensembl"/>
        </authorList>
    </citation>
    <scope>IDENTIFICATION</scope>
</reference>
<evidence type="ECO:0000259" key="4">
    <source>
        <dbReference type="Pfam" id="PF23043"/>
    </source>
</evidence>
<dbReference type="Proteomes" id="UP000472270">
    <property type="component" value="Unassembled WGS sequence"/>
</dbReference>
<proteinExistence type="predicted"/>
<feature type="domain" description="UBE2O-like SH3-C" evidence="5">
    <location>
        <begin position="105"/>
        <end position="170"/>
    </location>
</feature>
<feature type="region of interest" description="Disordered" evidence="3">
    <location>
        <begin position="170"/>
        <end position="247"/>
    </location>
</feature>
<feature type="domain" description="UBE2O-like SH3-B" evidence="4">
    <location>
        <begin position="46"/>
        <end position="99"/>
    </location>
</feature>
<evidence type="ECO:0000256" key="3">
    <source>
        <dbReference type="SAM" id="MobiDB-lite"/>
    </source>
</evidence>
<dbReference type="InterPro" id="IPR057734">
    <property type="entry name" value="UBE2O-like_SH3-C"/>
</dbReference>
<dbReference type="AlphaFoldDB" id="A0A673JAU9"/>
<evidence type="ECO:0000313" key="7">
    <source>
        <dbReference type="Proteomes" id="UP000472270"/>
    </source>
</evidence>
<name>A0A673JAU9_9TELE</name>
<keyword evidence="7" id="KW-1185">Reference proteome</keyword>
<dbReference type="GO" id="GO:0061631">
    <property type="term" value="F:ubiquitin conjugating enzyme activity"/>
    <property type="evidence" value="ECO:0007669"/>
    <property type="project" value="TreeGrafter"/>
</dbReference>
<keyword evidence="2" id="KW-0833">Ubl conjugation pathway</keyword>
<feature type="compositionally biased region" description="Acidic residues" evidence="3">
    <location>
        <begin position="183"/>
        <end position="204"/>
    </location>
</feature>
<accession>A0A673JAU9</accession>
<evidence type="ECO:0000256" key="1">
    <source>
        <dbReference type="ARBA" id="ARBA00022679"/>
    </source>
</evidence>
<evidence type="ECO:0000256" key="2">
    <source>
        <dbReference type="ARBA" id="ARBA00022786"/>
    </source>
</evidence>
<sequence length="261" mass="28342">MVCLFVHRVAVEVVSTVTSADVMWKDGRLETGIRSNDLIPIQHLDNHEFCPGDYVVDKRSQAFQDPGIYGVIQSGDHKARTCVVKWVKLNAAGDDVEVFLFLALRGTKIVLHLGKFKRTFPGLPHCQSVGQVCRVDLSSKVEVVWADNSKTIVLPQHLYNVESEIEETYYDSAEGSSSGASSEEWEDESDSWETDNGQVEEEPGAGETIPDSSPITGATADGKTHGVHASTTTDSPGAVPTPELPGGIEFSYSYIAELSIG</sequence>
<dbReference type="Pfam" id="PF23044">
    <property type="entry name" value="SH3-C_UBE2O"/>
    <property type="match status" value="1"/>
</dbReference>
<keyword evidence="1" id="KW-0808">Transferase</keyword>
<protein>
    <submittedName>
        <fullName evidence="6">Uncharacterized protein</fullName>
    </submittedName>
</protein>
<dbReference type="Pfam" id="PF23043">
    <property type="entry name" value="SH3-B_UBE2O"/>
    <property type="match status" value="1"/>
</dbReference>
<reference evidence="6" key="2">
    <citation type="submission" date="2025-09" db="UniProtKB">
        <authorList>
            <consortium name="Ensembl"/>
        </authorList>
    </citation>
    <scope>IDENTIFICATION</scope>
</reference>
<dbReference type="InterPro" id="IPR057733">
    <property type="entry name" value="UBE2O-like_SH3-B"/>
</dbReference>
<dbReference type="PANTHER" id="PTHR46116">
    <property type="entry name" value="(E3-INDEPENDENT) E2 UBIQUITIN-CONJUGATING ENZYME"/>
    <property type="match status" value="1"/>
</dbReference>